<evidence type="ECO:0000313" key="9">
    <source>
        <dbReference type="Proteomes" id="UP000265520"/>
    </source>
</evidence>
<dbReference type="GO" id="GO:0008506">
    <property type="term" value="F:sucrose:proton symporter activity"/>
    <property type="evidence" value="ECO:0007669"/>
    <property type="project" value="TreeGrafter"/>
</dbReference>
<evidence type="ECO:0000256" key="7">
    <source>
        <dbReference type="ARBA" id="ARBA00023136"/>
    </source>
</evidence>
<keyword evidence="4" id="KW-0812">Transmembrane</keyword>
<dbReference type="AlphaFoldDB" id="A0A392TGQ5"/>
<evidence type="ECO:0000256" key="3">
    <source>
        <dbReference type="ARBA" id="ARBA00022597"/>
    </source>
</evidence>
<evidence type="ECO:0000256" key="6">
    <source>
        <dbReference type="ARBA" id="ARBA00022989"/>
    </source>
</evidence>
<comment type="subcellular location">
    <subcellularLocation>
        <location evidence="1">Membrane</location>
        <topology evidence="1">Multi-pass membrane protein</topology>
    </subcellularLocation>
</comment>
<organism evidence="8 9">
    <name type="scientific">Trifolium medium</name>
    <dbReference type="NCBI Taxonomy" id="97028"/>
    <lineage>
        <taxon>Eukaryota</taxon>
        <taxon>Viridiplantae</taxon>
        <taxon>Streptophyta</taxon>
        <taxon>Embryophyta</taxon>
        <taxon>Tracheophyta</taxon>
        <taxon>Spermatophyta</taxon>
        <taxon>Magnoliopsida</taxon>
        <taxon>eudicotyledons</taxon>
        <taxon>Gunneridae</taxon>
        <taxon>Pentapetalae</taxon>
        <taxon>rosids</taxon>
        <taxon>fabids</taxon>
        <taxon>Fabales</taxon>
        <taxon>Fabaceae</taxon>
        <taxon>Papilionoideae</taxon>
        <taxon>50 kb inversion clade</taxon>
        <taxon>NPAAA clade</taxon>
        <taxon>Hologalegina</taxon>
        <taxon>IRL clade</taxon>
        <taxon>Trifolieae</taxon>
        <taxon>Trifolium</taxon>
    </lineage>
</organism>
<dbReference type="EMBL" id="LXQA010577252">
    <property type="protein sequence ID" value="MCI60198.1"/>
    <property type="molecule type" value="Genomic_DNA"/>
</dbReference>
<feature type="non-terminal residue" evidence="8">
    <location>
        <position position="81"/>
    </location>
</feature>
<evidence type="ECO:0000256" key="1">
    <source>
        <dbReference type="ARBA" id="ARBA00004141"/>
    </source>
</evidence>
<sequence length="81" mass="8892">MVVTAINWVAWFPFFLFDTDWMGHEVYHGNPGKKAYIDEVHAGATGMTVNAVVLGLMSLAVEPLGRFVGGAKRLWASVNII</sequence>
<evidence type="ECO:0000256" key="4">
    <source>
        <dbReference type="ARBA" id="ARBA00022692"/>
    </source>
</evidence>
<name>A0A392TGQ5_9FABA</name>
<dbReference type="PANTHER" id="PTHR19432:SF89">
    <property type="entry name" value="SUCROSE_H+ SYMPORTER, PLANT, MAJOR FACILITATOR SUPERFAMILY DOMAIN-CONTAINING PROTEIN-RELATED"/>
    <property type="match status" value="1"/>
</dbReference>
<keyword evidence="2" id="KW-0813">Transport</keyword>
<reference evidence="8 9" key="1">
    <citation type="journal article" date="2018" name="Front. Plant Sci.">
        <title>Red Clover (Trifolium pratense) and Zigzag Clover (T. medium) - A Picture of Genomic Similarities and Differences.</title>
        <authorList>
            <person name="Dluhosova J."/>
            <person name="Istvanek J."/>
            <person name="Nedelnik J."/>
            <person name="Repkova J."/>
        </authorList>
    </citation>
    <scope>NUCLEOTIDE SEQUENCE [LARGE SCALE GENOMIC DNA]</scope>
    <source>
        <strain evidence="9">cv. 10/8</strain>
        <tissue evidence="8">Leaf</tissue>
    </source>
</reference>
<evidence type="ECO:0000256" key="5">
    <source>
        <dbReference type="ARBA" id="ARBA00022847"/>
    </source>
</evidence>
<evidence type="ECO:0000313" key="8">
    <source>
        <dbReference type="EMBL" id="MCI60198.1"/>
    </source>
</evidence>
<dbReference type="PANTHER" id="PTHR19432">
    <property type="entry name" value="SUGAR TRANSPORTER"/>
    <property type="match status" value="1"/>
</dbReference>
<keyword evidence="5" id="KW-0769">Symport</keyword>
<accession>A0A392TGQ5</accession>
<dbReference type="GO" id="GO:0005886">
    <property type="term" value="C:plasma membrane"/>
    <property type="evidence" value="ECO:0007669"/>
    <property type="project" value="TreeGrafter"/>
</dbReference>
<keyword evidence="6" id="KW-1133">Transmembrane helix</keyword>
<keyword evidence="9" id="KW-1185">Reference proteome</keyword>
<proteinExistence type="predicted"/>
<evidence type="ECO:0000256" key="2">
    <source>
        <dbReference type="ARBA" id="ARBA00022448"/>
    </source>
</evidence>
<keyword evidence="3" id="KW-0762">Sugar transport</keyword>
<keyword evidence="7" id="KW-0472">Membrane</keyword>
<dbReference type="Proteomes" id="UP000265520">
    <property type="component" value="Unassembled WGS sequence"/>
</dbReference>
<comment type="caution">
    <text evidence="8">The sequence shown here is derived from an EMBL/GenBank/DDBJ whole genome shotgun (WGS) entry which is preliminary data.</text>
</comment>
<dbReference type="GO" id="GO:0005773">
    <property type="term" value="C:vacuole"/>
    <property type="evidence" value="ECO:0007669"/>
    <property type="project" value="TreeGrafter"/>
</dbReference>
<protein>
    <submittedName>
        <fullName evidence="8">SUCrose transport protein SUC8-like</fullName>
    </submittedName>
</protein>